<evidence type="ECO:0000259" key="1">
    <source>
        <dbReference type="Pfam" id="PF03732"/>
    </source>
</evidence>
<dbReference type="AlphaFoldDB" id="A0A8S2VKK9"/>
<comment type="caution">
    <text evidence="2">The sequence shown here is derived from an EMBL/GenBank/DDBJ whole genome shotgun (WGS) entry which is preliminary data.</text>
</comment>
<evidence type="ECO:0000313" key="2">
    <source>
        <dbReference type="EMBL" id="CAF4389108.1"/>
    </source>
</evidence>
<feature type="non-terminal residue" evidence="2">
    <location>
        <position position="1"/>
    </location>
</feature>
<protein>
    <recommendedName>
        <fullName evidence="1">Retrotransposon gag domain-containing protein</fullName>
    </recommendedName>
</protein>
<proteinExistence type="predicted"/>
<dbReference type="Pfam" id="PF03732">
    <property type="entry name" value="Retrotrans_gag"/>
    <property type="match status" value="1"/>
</dbReference>
<name>A0A8S2VKK9_9BILA</name>
<dbReference type="EMBL" id="CAJOBI010054792">
    <property type="protein sequence ID" value="CAF4389108.1"/>
    <property type="molecule type" value="Genomic_DNA"/>
</dbReference>
<dbReference type="InterPro" id="IPR005162">
    <property type="entry name" value="Retrotrans_gag_dom"/>
</dbReference>
<accession>A0A8S2VKK9</accession>
<reference evidence="2" key="1">
    <citation type="submission" date="2021-02" db="EMBL/GenBank/DDBJ databases">
        <authorList>
            <person name="Nowell W R."/>
        </authorList>
    </citation>
    <scope>NUCLEOTIDE SEQUENCE</scope>
</reference>
<feature type="domain" description="Retrotransposon gag" evidence="1">
    <location>
        <begin position="1"/>
        <end position="74"/>
    </location>
</feature>
<evidence type="ECO:0000313" key="3">
    <source>
        <dbReference type="Proteomes" id="UP000676336"/>
    </source>
</evidence>
<dbReference type="Proteomes" id="UP000676336">
    <property type="component" value="Unassembled WGS sequence"/>
</dbReference>
<organism evidence="2 3">
    <name type="scientific">Rotaria magnacalcarata</name>
    <dbReference type="NCBI Taxonomy" id="392030"/>
    <lineage>
        <taxon>Eukaryota</taxon>
        <taxon>Metazoa</taxon>
        <taxon>Spiralia</taxon>
        <taxon>Gnathifera</taxon>
        <taxon>Rotifera</taxon>
        <taxon>Eurotatoria</taxon>
        <taxon>Bdelloidea</taxon>
        <taxon>Philodinida</taxon>
        <taxon>Philodinidae</taxon>
        <taxon>Rotaria</taxon>
    </lineage>
</organism>
<sequence length="78" mass="9157">SLRDDAREWFRNNRSSFSSWNIFVDELKRAFTSSFIGELAFKKLESYSQGTNQSIRNYFNKVLKLCKEADDTMSESTN</sequence>
<gene>
    <name evidence="2" type="ORF">SMN809_LOCUS29925</name>
</gene>